<dbReference type="GO" id="GO:0017004">
    <property type="term" value="P:cytochrome complex assembly"/>
    <property type="evidence" value="ECO:0007669"/>
    <property type="project" value="UniProtKB-KW"/>
</dbReference>
<evidence type="ECO:0000313" key="9">
    <source>
        <dbReference type="Proteomes" id="UP000006258"/>
    </source>
</evidence>
<dbReference type="AlphaFoldDB" id="D7VQ72"/>
<dbReference type="HOGENOM" id="CLU_042529_1_1_10"/>
<dbReference type="InterPro" id="IPR013740">
    <property type="entry name" value="Redoxin"/>
</dbReference>
<dbReference type="EMBL" id="ACHA02000012">
    <property type="protein sequence ID" value="EFK55923.1"/>
    <property type="molecule type" value="Genomic_DNA"/>
</dbReference>
<evidence type="ECO:0000256" key="3">
    <source>
        <dbReference type="ARBA" id="ARBA00023157"/>
    </source>
</evidence>
<proteinExistence type="predicted"/>
<protein>
    <submittedName>
        <fullName evidence="8">Redoxin family protein</fullName>
    </submittedName>
</protein>
<dbReference type="STRING" id="525373.HMPREF0766_13126"/>
<organism evidence="8 9">
    <name type="scientific">Sphingobacterium spiritivorum ATCC 33861</name>
    <dbReference type="NCBI Taxonomy" id="525373"/>
    <lineage>
        <taxon>Bacteria</taxon>
        <taxon>Pseudomonadati</taxon>
        <taxon>Bacteroidota</taxon>
        <taxon>Sphingobacteriia</taxon>
        <taxon>Sphingobacteriales</taxon>
        <taxon>Sphingobacteriaceae</taxon>
        <taxon>Sphingobacterium</taxon>
    </lineage>
</organism>
<dbReference type="OrthoDB" id="1095575at2"/>
<dbReference type="CDD" id="cd02966">
    <property type="entry name" value="TlpA_like_family"/>
    <property type="match status" value="1"/>
</dbReference>
<dbReference type="GeneID" id="95427319"/>
<dbReference type="InterPro" id="IPR050553">
    <property type="entry name" value="Thioredoxin_ResA/DsbE_sf"/>
</dbReference>
<evidence type="ECO:0000256" key="2">
    <source>
        <dbReference type="ARBA" id="ARBA00022748"/>
    </source>
</evidence>
<accession>D7VQ72</accession>
<evidence type="ECO:0000256" key="1">
    <source>
        <dbReference type="ARBA" id="ARBA00004196"/>
    </source>
</evidence>
<keyword evidence="2" id="KW-0201">Cytochrome c-type biogenesis</keyword>
<dbReference type="Gene3D" id="3.40.30.10">
    <property type="entry name" value="Glutaredoxin"/>
    <property type="match status" value="1"/>
</dbReference>
<comment type="subcellular location">
    <subcellularLocation>
        <location evidence="1">Cell envelope</location>
    </subcellularLocation>
</comment>
<feature type="signal peptide" evidence="6">
    <location>
        <begin position="1"/>
        <end position="19"/>
    </location>
</feature>
<dbReference type="PANTHER" id="PTHR42852:SF6">
    <property type="entry name" value="THIOL:DISULFIDE INTERCHANGE PROTEIN DSBE"/>
    <property type="match status" value="1"/>
</dbReference>
<feature type="chain" id="PRO_5003107435" evidence="6">
    <location>
        <begin position="20"/>
        <end position="471"/>
    </location>
</feature>
<feature type="domain" description="Thioredoxin" evidence="7">
    <location>
        <begin position="325"/>
        <end position="471"/>
    </location>
</feature>
<dbReference type="PANTHER" id="PTHR42852">
    <property type="entry name" value="THIOL:DISULFIDE INTERCHANGE PROTEIN DSBE"/>
    <property type="match status" value="1"/>
</dbReference>
<sequence length="471" mass="53825">MKKITLILLLCLYTSLVIAQQKTATITVDLEGGLKLDSIRLFKYDSYNLYAKPDAGSKYKFEIKDKLPIGVIINGPKDKQIYAFLESGEDLQLKTDFDQKIVFSGKDAANSTVLNNYMKALDNFNKKINYTNMSVPTQIMDTVYKADQIPIDLLMANKAKVTPGFYNFQKVNLEYELLQDKAWTSYMVAHQKKDKFKMSEGLPPDFADLIKQVKFDDQLLNIPNYRYLLTVYYPSYLHRREIMLAGKMDSPHELKDALNEYKMILKYYPAGMIRDEAFKICIRQVLDQAKDVSLTKPTIDDYIAKYASAAEAGEILDEYNRKLKMSAGQMAPAFSLKSLDGKEVSLQDFKGKVVYIDFWASWCGPCRYEMQNGSPKLHARFKDIKDVVFLYVSFDSKVDDWKKAIADDKIEGIHLLSQARSGLDTPIAKAFNINGIPHYVIIDKEGRIFDNNASRPSENGTEARIREALKK</sequence>
<dbReference type="GO" id="GO:0016491">
    <property type="term" value="F:oxidoreductase activity"/>
    <property type="evidence" value="ECO:0007669"/>
    <property type="project" value="InterPro"/>
</dbReference>
<dbReference type="PROSITE" id="PS51352">
    <property type="entry name" value="THIOREDOXIN_2"/>
    <property type="match status" value="1"/>
</dbReference>
<keyword evidence="9" id="KW-1185">Reference proteome</keyword>
<gene>
    <name evidence="8" type="ORF">HMPREF0766_13126</name>
</gene>
<reference evidence="8" key="1">
    <citation type="submission" date="2010-07" db="EMBL/GenBank/DDBJ databases">
        <authorList>
            <person name="Muzny D."/>
            <person name="Qin X."/>
            <person name="Buhay C."/>
            <person name="Dugan-Rocha S."/>
            <person name="Ding Y."/>
            <person name="Chen G."/>
            <person name="Hawes A."/>
            <person name="Holder M."/>
            <person name="Jhangiani S."/>
            <person name="Johnson A."/>
            <person name="Khan Z."/>
            <person name="Li Z."/>
            <person name="Liu W."/>
            <person name="Liu X."/>
            <person name="Perez L."/>
            <person name="Shen H."/>
            <person name="Wang Q."/>
            <person name="Watt J."/>
            <person name="Xi L."/>
            <person name="Xin Y."/>
            <person name="Zhou J."/>
            <person name="Deng J."/>
            <person name="Jiang H."/>
            <person name="Liu Y."/>
            <person name="Qu J."/>
            <person name="Song X.-Z."/>
            <person name="Zhang L."/>
            <person name="Villasana D."/>
            <person name="Johnson A."/>
            <person name="Liu J."/>
            <person name="Liyanage D."/>
            <person name="Lorensuhewa L."/>
            <person name="Robinson T."/>
            <person name="Song A."/>
            <person name="Song B.-B."/>
            <person name="Dinh H."/>
            <person name="Thornton R."/>
            <person name="Coyle M."/>
            <person name="Francisco L."/>
            <person name="Jackson L."/>
            <person name="Javaid M."/>
            <person name="Korchina V."/>
            <person name="Kovar C."/>
            <person name="Mata R."/>
            <person name="Mathew T."/>
            <person name="Ngo R."/>
            <person name="Nguyen L."/>
            <person name="Nguyen N."/>
            <person name="Okwuonu G."/>
            <person name="Ongeri F."/>
            <person name="Pham C."/>
            <person name="Simmons D."/>
            <person name="Wilczek-Boney K."/>
            <person name="Hale W."/>
            <person name="Jakkamsetti A."/>
            <person name="Pham P."/>
            <person name="Ruth R."/>
            <person name="San Lucas F."/>
            <person name="Warren J."/>
            <person name="Zhang J."/>
            <person name="Zhao Z."/>
            <person name="Zhou C."/>
            <person name="Zhu D."/>
            <person name="Lee S."/>
            <person name="Bess C."/>
            <person name="Blankenburg K."/>
            <person name="Forbes L."/>
            <person name="Fu Q."/>
            <person name="Gubbala S."/>
            <person name="Hirani K."/>
            <person name="Jayaseelan J.C."/>
            <person name="Lara F."/>
            <person name="Munidasa M."/>
            <person name="Palculict T."/>
            <person name="Patil S."/>
            <person name="Pu L.-L."/>
            <person name="Saada N."/>
            <person name="Tang L."/>
            <person name="Weissenberger G."/>
            <person name="Zhu Y."/>
            <person name="Hemphill L."/>
            <person name="Shang Y."/>
            <person name="Youmans B."/>
            <person name="Ayvaz T."/>
            <person name="Ross M."/>
            <person name="Santibanez J."/>
            <person name="Aqrawi P."/>
            <person name="Gross S."/>
            <person name="Joshi V."/>
            <person name="Fowler G."/>
            <person name="Nazareth L."/>
            <person name="Reid J."/>
            <person name="Worley K."/>
            <person name="Petrosino J."/>
            <person name="Highlander S."/>
            <person name="Gibbs R."/>
        </authorList>
    </citation>
    <scope>NUCLEOTIDE SEQUENCE [LARGE SCALE GENOMIC DNA]</scope>
    <source>
        <strain evidence="8">ATCC 33861</strain>
    </source>
</reference>
<keyword evidence="3" id="KW-1015">Disulfide bond</keyword>
<evidence type="ECO:0000256" key="5">
    <source>
        <dbReference type="SAM" id="MobiDB-lite"/>
    </source>
</evidence>
<evidence type="ECO:0000259" key="7">
    <source>
        <dbReference type="PROSITE" id="PS51352"/>
    </source>
</evidence>
<evidence type="ECO:0000313" key="8">
    <source>
        <dbReference type="EMBL" id="EFK55923.1"/>
    </source>
</evidence>
<dbReference type="GO" id="GO:0030313">
    <property type="term" value="C:cell envelope"/>
    <property type="evidence" value="ECO:0007669"/>
    <property type="project" value="UniProtKB-SubCell"/>
</dbReference>
<dbReference type="Proteomes" id="UP000006258">
    <property type="component" value="Unassembled WGS sequence"/>
</dbReference>
<dbReference type="SUPFAM" id="SSF52833">
    <property type="entry name" value="Thioredoxin-like"/>
    <property type="match status" value="1"/>
</dbReference>
<dbReference type="Pfam" id="PF08534">
    <property type="entry name" value="Redoxin"/>
    <property type="match status" value="1"/>
</dbReference>
<dbReference type="InterPro" id="IPR013766">
    <property type="entry name" value="Thioredoxin_domain"/>
</dbReference>
<name>D7VQ72_SPHSI</name>
<dbReference type="InterPro" id="IPR036249">
    <property type="entry name" value="Thioredoxin-like_sf"/>
</dbReference>
<comment type="caution">
    <text evidence="8">The sequence shown here is derived from an EMBL/GenBank/DDBJ whole genome shotgun (WGS) entry which is preliminary data.</text>
</comment>
<evidence type="ECO:0000256" key="4">
    <source>
        <dbReference type="ARBA" id="ARBA00023284"/>
    </source>
</evidence>
<feature type="region of interest" description="Disordered" evidence="5">
    <location>
        <begin position="452"/>
        <end position="471"/>
    </location>
</feature>
<evidence type="ECO:0000256" key="6">
    <source>
        <dbReference type="SAM" id="SignalP"/>
    </source>
</evidence>
<dbReference type="RefSeq" id="WP_002994076.1">
    <property type="nucleotide sequence ID" value="NZ_GL379770.1"/>
</dbReference>
<dbReference type="eggNOG" id="COG0526">
    <property type="taxonomic scope" value="Bacteria"/>
</dbReference>
<feature type="compositionally biased region" description="Basic and acidic residues" evidence="5">
    <location>
        <begin position="461"/>
        <end position="471"/>
    </location>
</feature>
<keyword evidence="4" id="KW-0676">Redox-active center</keyword>
<keyword evidence="6" id="KW-0732">Signal</keyword>